<evidence type="ECO:0000256" key="1">
    <source>
        <dbReference type="PROSITE-ProRule" id="PRU00047"/>
    </source>
</evidence>
<dbReference type="InterPro" id="IPR036875">
    <property type="entry name" value="Znf_CCHC_sf"/>
</dbReference>
<accession>A0AAE0E2M2</accession>
<comment type="caution">
    <text evidence="4">The sequence shown here is derived from an EMBL/GenBank/DDBJ whole genome shotgun (WGS) entry which is preliminary data.</text>
</comment>
<keyword evidence="1" id="KW-0479">Metal-binding</keyword>
<evidence type="ECO:0000313" key="4">
    <source>
        <dbReference type="EMBL" id="KAK3205512.1"/>
    </source>
</evidence>
<dbReference type="SMART" id="SM00343">
    <property type="entry name" value="ZnF_C2HC"/>
    <property type="match status" value="1"/>
</dbReference>
<feature type="compositionally biased region" description="Polar residues" evidence="2">
    <location>
        <begin position="1"/>
        <end position="23"/>
    </location>
</feature>
<keyword evidence="1" id="KW-0863">Zinc-finger</keyword>
<gene>
    <name evidence="4" type="ORF">Dsin_019558</name>
</gene>
<dbReference type="SUPFAM" id="SSF57756">
    <property type="entry name" value="Retrovirus zinc finger-like domains"/>
    <property type="match status" value="1"/>
</dbReference>
<dbReference type="Proteomes" id="UP001281410">
    <property type="component" value="Unassembled WGS sequence"/>
</dbReference>
<keyword evidence="5" id="KW-1185">Reference proteome</keyword>
<evidence type="ECO:0000259" key="3">
    <source>
        <dbReference type="PROSITE" id="PS50158"/>
    </source>
</evidence>
<dbReference type="GO" id="GO:0003676">
    <property type="term" value="F:nucleic acid binding"/>
    <property type="evidence" value="ECO:0007669"/>
    <property type="project" value="InterPro"/>
</dbReference>
<feature type="domain" description="CCHC-type" evidence="3">
    <location>
        <begin position="71"/>
        <end position="86"/>
    </location>
</feature>
<dbReference type="EMBL" id="JANJYJ010000006">
    <property type="protein sequence ID" value="KAK3205512.1"/>
    <property type="molecule type" value="Genomic_DNA"/>
</dbReference>
<reference evidence="4" key="1">
    <citation type="journal article" date="2023" name="Plant J.">
        <title>Genome sequences and population genomics provide insights into the demographic history, inbreeding, and mutation load of two 'living fossil' tree species of Dipteronia.</title>
        <authorList>
            <person name="Feng Y."/>
            <person name="Comes H.P."/>
            <person name="Chen J."/>
            <person name="Zhu S."/>
            <person name="Lu R."/>
            <person name="Zhang X."/>
            <person name="Li P."/>
            <person name="Qiu J."/>
            <person name="Olsen K.M."/>
            <person name="Qiu Y."/>
        </authorList>
    </citation>
    <scope>NUCLEOTIDE SEQUENCE</scope>
    <source>
        <strain evidence="4">NBL</strain>
    </source>
</reference>
<protein>
    <recommendedName>
        <fullName evidence="3">CCHC-type domain-containing protein</fullName>
    </recommendedName>
</protein>
<dbReference type="Gene3D" id="4.10.60.10">
    <property type="entry name" value="Zinc finger, CCHC-type"/>
    <property type="match status" value="1"/>
</dbReference>
<dbReference type="InterPro" id="IPR001878">
    <property type="entry name" value="Znf_CCHC"/>
</dbReference>
<organism evidence="4 5">
    <name type="scientific">Dipteronia sinensis</name>
    <dbReference type="NCBI Taxonomy" id="43782"/>
    <lineage>
        <taxon>Eukaryota</taxon>
        <taxon>Viridiplantae</taxon>
        <taxon>Streptophyta</taxon>
        <taxon>Embryophyta</taxon>
        <taxon>Tracheophyta</taxon>
        <taxon>Spermatophyta</taxon>
        <taxon>Magnoliopsida</taxon>
        <taxon>eudicotyledons</taxon>
        <taxon>Gunneridae</taxon>
        <taxon>Pentapetalae</taxon>
        <taxon>rosids</taxon>
        <taxon>malvids</taxon>
        <taxon>Sapindales</taxon>
        <taxon>Sapindaceae</taxon>
        <taxon>Hippocastanoideae</taxon>
        <taxon>Acereae</taxon>
        <taxon>Dipteronia</taxon>
    </lineage>
</organism>
<dbReference type="GO" id="GO:0008270">
    <property type="term" value="F:zinc ion binding"/>
    <property type="evidence" value="ECO:0007669"/>
    <property type="project" value="UniProtKB-KW"/>
</dbReference>
<dbReference type="PROSITE" id="PS50158">
    <property type="entry name" value="ZF_CCHC"/>
    <property type="match status" value="1"/>
</dbReference>
<dbReference type="AlphaFoldDB" id="A0AAE0E2M2"/>
<keyword evidence="1" id="KW-0862">Zinc</keyword>
<sequence length="123" mass="13209">MCESSNTAANMSIFSPSDGQGQAKNIADQAQRGLGLSNNFGRSRPTAAAAMGTKETPRGAPNPYSRLGGIKCYMCGQPGHCSNECPARKPVNFVDTEQEEEQNFENEGNIDEFLEGAEIADEF</sequence>
<name>A0AAE0E2M2_9ROSI</name>
<feature type="region of interest" description="Disordered" evidence="2">
    <location>
        <begin position="1"/>
        <end position="62"/>
    </location>
</feature>
<evidence type="ECO:0000256" key="2">
    <source>
        <dbReference type="SAM" id="MobiDB-lite"/>
    </source>
</evidence>
<dbReference type="Pfam" id="PF00098">
    <property type="entry name" value="zf-CCHC"/>
    <property type="match status" value="1"/>
</dbReference>
<evidence type="ECO:0000313" key="5">
    <source>
        <dbReference type="Proteomes" id="UP001281410"/>
    </source>
</evidence>
<proteinExistence type="predicted"/>